<protein>
    <submittedName>
        <fullName evidence="7 8">Site-specific Recombinase XerD</fullName>
    </submittedName>
</protein>
<dbReference type="Gene3D" id="1.10.150.130">
    <property type="match status" value="1"/>
</dbReference>
<dbReference type="EMBL" id="CP001690">
    <property type="protein sequence ID" value="ADQ67573.1"/>
    <property type="molecule type" value="Genomic_DNA"/>
</dbReference>
<dbReference type="STRING" id="469382.Hbor_20070"/>
<evidence type="ECO:0000313" key="8">
    <source>
        <dbReference type="EMBL" id="ELY23747.1"/>
    </source>
</evidence>
<accession>E4NP32</accession>
<dbReference type="GO" id="GO:0006310">
    <property type="term" value="P:DNA recombination"/>
    <property type="evidence" value="ECO:0007669"/>
    <property type="project" value="UniProtKB-KW"/>
</dbReference>
<evidence type="ECO:0000256" key="1">
    <source>
        <dbReference type="ARBA" id="ARBA00022908"/>
    </source>
</evidence>
<dbReference type="Pfam" id="PF13495">
    <property type="entry name" value="Phage_int_SAM_4"/>
    <property type="match status" value="1"/>
</dbReference>
<proteinExistence type="predicted"/>
<dbReference type="InterPro" id="IPR013762">
    <property type="entry name" value="Integrase-like_cat_sf"/>
</dbReference>
<dbReference type="HOGENOM" id="CLU_840966_0_0_2"/>
<dbReference type="RefSeq" id="WP_006056973.1">
    <property type="nucleotide sequence ID" value="NC_014729.1"/>
</dbReference>
<gene>
    <name evidence="7" type="ordered locus">Hbor_20070</name>
    <name evidence="8" type="ORF">C499_18389</name>
</gene>
<sequence>MSEIDTFQQHVSVKQTEGTANRYASAIRRYRDWLDERGVEFGDANQDDVESHLLDLADEDYAKGSLKIARAGIAKFYDEMYDYNPVEDVSIGSWTAVKKGSKKSQSLRDDVHYLTPDEVQQLVDNVHSPPKLRNELIIKMLFQTGMRRGELCKVKLHDVNREERSIRIHADKTHSNRTVYYQPSLSTPLNIWIDAERNGVLTADDSPHLFPTQKAEHIKPNSVSRIVREAAEEAGIQEVMYHDKGGRPKRKITGHTLRHSFAVAALKNGMDVRTLQKLMGHADIETTQMYLDLADDDVKTKARQFGPSLES</sequence>
<reference evidence="8 10" key="2">
    <citation type="journal article" date="2014" name="PLoS Genet.">
        <title>Phylogenetically driven sequencing of extremely halophilic archaea reveals strategies for static and dynamic osmo-response.</title>
        <authorList>
            <person name="Becker E.A."/>
            <person name="Seitzer P.M."/>
            <person name="Tritt A."/>
            <person name="Larsen D."/>
            <person name="Krusor M."/>
            <person name="Yao A.I."/>
            <person name="Wu D."/>
            <person name="Madern D."/>
            <person name="Eisen J.A."/>
            <person name="Darling A.E."/>
            <person name="Facciotti M.T."/>
        </authorList>
    </citation>
    <scope>NUCLEOTIDE SEQUENCE [LARGE SCALE GENOMIC DNA]</scope>
    <source>
        <strain evidence="8 10">DSM 11551</strain>
    </source>
</reference>
<evidence type="ECO:0000256" key="2">
    <source>
        <dbReference type="ARBA" id="ARBA00023125"/>
    </source>
</evidence>
<dbReference type="GeneID" id="9993826"/>
<dbReference type="GO" id="GO:0003677">
    <property type="term" value="F:DNA binding"/>
    <property type="evidence" value="ECO:0007669"/>
    <property type="project" value="UniProtKB-UniRule"/>
</dbReference>
<dbReference type="OrthoDB" id="142231at2157"/>
<evidence type="ECO:0000259" key="6">
    <source>
        <dbReference type="PROSITE" id="PS51900"/>
    </source>
</evidence>
<dbReference type="InterPro" id="IPR050090">
    <property type="entry name" value="Tyrosine_recombinase_XerCD"/>
</dbReference>
<dbReference type="SUPFAM" id="SSF47823">
    <property type="entry name" value="lambda integrase-like, N-terminal domain"/>
    <property type="match status" value="1"/>
</dbReference>
<keyword evidence="3" id="KW-0233">DNA recombination</keyword>
<dbReference type="AlphaFoldDB" id="E4NP32"/>
<name>E4NP32_HALBP</name>
<dbReference type="eggNOG" id="arCOG01241">
    <property type="taxonomic scope" value="Archaea"/>
</dbReference>
<dbReference type="Pfam" id="PF00589">
    <property type="entry name" value="Phage_integrase"/>
    <property type="match status" value="1"/>
</dbReference>
<dbReference type="EMBL" id="AOHT01000051">
    <property type="protein sequence ID" value="ELY23747.1"/>
    <property type="molecule type" value="Genomic_DNA"/>
</dbReference>
<dbReference type="InterPro" id="IPR004107">
    <property type="entry name" value="Integrase_SAM-like_N"/>
</dbReference>
<feature type="domain" description="Core-binding (CB)" evidence="6">
    <location>
        <begin position="1"/>
        <end position="81"/>
    </location>
</feature>
<reference evidence="7 9" key="1">
    <citation type="journal article" date="2009" name="Stand. Genomic Sci.">
        <title>Complete genome sequence of Halogeometricum borinquense type strain (PR3).</title>
        <authorList>
            <person name="Malfatti S."/>
            <person name="Tindall B.J."/>
            <person name="Schneider S."/>
            <person name="Fahnrich R."/>
            <person name="Lapidus A."/>
            <person name="Labuttii K."/>
            <person name="Copeland A."/>
            <person name="Glavina Del Rio T."/>
            <person name="Nolan M."/>
            <person name="Chen F."/>
            <person name="Lucas S."/>
            <person name="Tice H."/>
            <person name="Cheng J.F."/>
            <person name="Bruce D."/>
            <person name="Goodwin L."/>
            <person name="Pitluck S."/>
            <person name="Anderson I."/>
            <person name="Pati A."/>
            <person name="Ivanova N."/>
            <person name="Mavromatis K."/>
            <person name="Chen A."/>
            <person name="Palaniappan K."/>
            <person name="D'haeseleer P."/>
            <person name="Goker M."/>
            <person name="Bristow J."/>
            <person name="Eisen J.A."/>
            <person name="Markowitz V."/>
            <person name="Hugenholtz P."/>
            <person name="Kyrpides N.C."/>
            <person name="Klenk H.P."/>
            <person name="Chain P."/>
        </authorList>
    </citation>
    <scope>NUCLEOTIDE SEQUENCE [LARGE SCALE GENOMIC DNA]</scope>
    <source>
        <strain evidence="9">ATCC 700274 / DSM 11551 / JCM 10706 / KCTC 4070 / PR3</strain>
        <strain evidence="7">PR 3</strain>
    </source>
</reference>
<dbReference type="KEGG" id="hbo:Hbor_20070"/>
<dbReference type="GO" id="GO:0015074">
    <property type="term" value="P:DNA integration"/>
    <property type="evidence" value="ECO:0007669"/>
    <property type="project" value="UniProtKB-KW"/>
</dbReference>
<dbReference type="InterPro" id="IPR011010">
    <property type="entry name" value="DNA_brk_join_enz"/>
</dbReference>
<dbReference type="CDD" id="cd00397">
    <property type="entry name" value="DNA_BRE_C"/>
    <property type="match status" value="1"/>
</dbReference>
<dbReference type="PROSITE" id="PS51898">
    <property type="entry name" value="TYR_RECOMBINASE"/>
    <property type="match status" value="1"/>
</dbReference>
<dbReference type="SUPFAM" id="SSF56349">
    <property type="entry name" value="DNA breaking-rejoining enzymes"/>
    <property type="match status" value="1"/>
</dbReference>
<dbReference type="PANTHER" id="PTHR30349:SF41">
    <property type="entry name" value="INTEGRASE_RECOMBINASE PROTEIN MJ0367-RELATED"/>
    <property type="match status" value="1"/>
</dbReference>
<evidence type="ECO:0000256" key="3">
    <source>
        <dbReference type="ARBA" id="ARBA00023172"/>
    </source>
</evidence>
<dbReference type="InterPro" id="IPR010998">
    <property type="entry name" value="Integrase_recombinase_N"/>
</dbReference>
<evidence type="ECO:0000256" key="4">
    <source>
        <dbReference type="PROSITE-ProRule" id="PRU01248"/>
    </source>
</evidence>
<dbReference type="PROSITE" id="PS51900">
    <property type="entry name" value="CB"/>
    <property type="match status" value="1"/>
</dbReference>
<keyword evidence="2 4" id="KW-0238">DNA-binding</keyword>
<evidence type="ECO:0000259" key="5">
    <source>
        <dbReference type="PROSITE" id="PS51898"/>
    </source>
</evidence>
<evidence type="ECO:0000313" key="10">
    <source>
        <dbReference type="Proteomes" id="UP000011585"/>
    </source>
</evidence>
<dbReference type="InterPro" id="IPR002104">
    <property type="entry name" value="Integrase_catalytic"/>
</dbReference>
<organism evidence="7 9">
    <name type="scientific">Halogeometricum borinquense (strain ATCC 700274 / DSM 11551 / JCM 10706 / KCTC 4070 / PR3)</name>
    <dbReference type="NCBI Taxonomy" id="469382"/>
    <lineage>
        <taxon>Archaea</taxon>
        <taxon>Methanobacteriati</taxon>
        <taxon>Methanobacteriota</taxon>
        <taxon>Stenosarchaea group</taxon>
        <taxon>Halobacteria</taxon>
        <taxon>Halobacteriales</taxon>
        <taxon>Haloferacaceae</taxon>
        <taxon>Halogeometricum</taxon>
    </lineage>
</organism>
<feature type="domain" description="Tyr recombinase" evidence="5">
    <location>
        <begin position="109"/>
        <end position="303"/>
    </location>
</feature>
<evidence type="ECO:0000313" key="9">
    <source>
        <dbReference type="Proteomes" id="UP000006663"/>
    </source>
</evidence>
<dbReference type="PANTHER" id="PTHR30349">
    <property type="entry name" value="PHAGE INTEGRASE-RELATED"/>
    <property type="match status" value="1"/>
</dbReference>
<dbReference type="Proteomes" id="UP000011585">
    <property type="component" value="Unassembled WGS sequence"/>
</dbReference>
<keyword evidence="1" id="KW-0229">DNA integration</keyword>
<dbReference type="InterPro" id="IPR044068">
    <property type="entry name" value="CB"/>
</dbReference>
<evidence type="ECO:0000313" key="7">
    <source>
        <dbReference type="EMBL" id="ADQ67573.1"/>
    </source>
</evidence>
<dbReference type="Gene3D" id="1.10.443.10">
    <property type="entry name" value="Intergrase catalytic core"/>
    <property type="match status" value="1"/>
</dbReference>
<dbReference type="Proteomes" id="UP000006663">
    <property type="component" value="Chromosome"/>
</dbReference>
<keyword evidence="9" id="KW-1185">Reference proteome</keyword>